<evidence type="ECO:0000313" key="5">
    <source>
        <dbReference type="EMBL" id="MEO3716467.1"/>
    </source>
</evidence>
<dbReference type="RefSeq" id="WP_049171292.1">
    <property type="nucleotide sequence ID" value="NZ_CP065628.1"/>
</dbReference>
<evidence type="ECO:0000259" key="4">
    <source>
        <dbReference type="PROSITE" id="PS51186"/>
    </source>
</evidence>
<dbReference type="Proteomes" id="UP001223646">
    <property type="component" value="Unassembled WGS sequence"/>
</dbReference>
<dbReference type="Proteomes" id="UP000595198">
    <property type="component" value="Chromosome"/>
</dbReference>
<dbReference type="InterPro" id="IPR051531">
    <property type="entry name" value="N-acetyltransferase"/>
</dbReference>
<gene>
    <name evidence="6" type="ORF">I6G95_00070</name>
    <name evidence="7" type="ORF">I6H48_00395</name>
    <name evidence="5" type="ORF">QP460_002520</name>
</gene>
<evidence type="ECO:0000313" key="8">
    <source>
        <dbReference type="Proteomes" id="UP000594774"/>
    </source>
</evidence>
<dbReference type="Gene3D" id="3.40.630.30">
    <property type="match status" value="1"/>
</dbReference>
<keyword evidence="1 5" id="KW-0808">Transferase</keyword>
<evidence type="ECO:0000313" key="10">
    <source>
        <dbReference type="Proteomes" id="UP001223646"/>
    </source>
</evidence>
<reference evidence="5" key="3">
    <citation type="submission" date="2024-05" db="EMBL/GenBank/DDBJ databases">
        <authorList>
            <person name="Wolfe A."/>
        </authorList>
    </citation>
    <scope>NUCLEOTIDE SEQUENCE</scope>
    <source>
        <strain evidence="5">UMB1064</strain>
    </source>
</reference>
<dbReference type="EMBL" id="CP065628">
    <property type="protein sequence ID" value="QPR30942.1"/>
    <property type="molecule type" value="Genomic_DNA"/>
</dbReference>
<comment type="similarity">
    <text evidence="3">Belongs to the acetyltransferase family. RimJ subfamily.</text>
</comment>
<evidence type="ECO:0000256" key="1">
    <source>
        <dbReference type="ARBA" id="ARBA00022679"/>
    </source>
</evidence>
<dbReference type="SUPFAM" id="SSF55729">
    <property type="entry name" value="Acyl-CoA N-acyltransferases (Nat)"/>
    <property type="match status" value="1"/>
</dbReference>
<dbReference type="AlphaFoldDB" id="A0AAW9SIU6"/>
<evidence type="ECO:0000313" key="6">
    <source>
        <dbReference type="EMBL" id="QPR30942.1"/>
    </source>
</evidence>
<dbReference type="Pfam" id="PF13302">
    <property type="entry name" value="Acetyltransf_3"/>
    <property type="match status" value="1"/>
</dbReference>
<dbReference type="PANTHER" id="PTHR43792:SF8">
    <property type="entry name" value="[RIBOSOMAL PROTEIN US5]-ALANINE N-ACETYLTRANSFERASE"/>
    <property type="match status" value="1"/>
</dbReference>
<dbReference type="EMBL" id="CP066023">
    <property type="protein sequence ID" value="QQB82771.1"/>
    <property type="molecule type" value="Genomic_DNA"/>
</dbReference>
<evidence type="ECO:0000313" key="7">
    <source>
        <dbReference type="EMBL" id="QQB82771.1"/>
    </source>
</evidence>
<evidence type="ECO:0000256" key="3">
    <source>
        <dbReference type="ARBA" id="ARBA00038502"/>
    </source>
</evidence>
<dbReference type="Proteomes" id="UP000594774">
    <property type="component" value="Chromosome"/>
</dbReference>
<dbReference type="InterPro" id="IPR016181">
    <property type="entry name" value="Acyl_CoA_acyltransferase"/>
</dbReference>
<feature type="domain" description="N-acetyltransferase" evidence="4">
    <location>
        <begin position="35"/>
        <end position="179"/>
    </location>
</feature>
<reference evidence="8 9" key="1">
    <citation type="submission" date="2020-12" db="EMBL/GenBank/DDBJ databases">
        <title>FDA dAtabase for Regulatory Grade micrObial Sequences (FDA-ARGOS): Supporting development and validation of Infectious Disease Dx tests.</title>
        <authorList>
            <person name="Sproer C."/>
            <person name="Gronow S."/>
            <person name="Severitt S."/>
            <person name="Schroder I."/>
            <person name="Tallon L."/>
            <person name="Sadzewicz L."/>
            <person name="Zhao X."/>
            <person name="Boylan J."/>
            <person name="Ott S."/>
            <person name="Bowen H."/>
            <person name="Vavikolanu K."/>
            <person name="Mehta A."/>
            <person name="Aluvathingal J."/>
            <person name="Nadendla S."/>
            <person name="Lowell S."/>
            <person name="Myers T."/>
            <person name="Yan Y."/>
            <person name="Sichtig H."/>
        </authorList>
    </citation>
    <scope>NUCLEOTIDE SEQUENCE [LARGE SCALE GENOMIC DNA]</scope>
    <source>
        <strain evidence="6 8">FDAARGOS_938</strain>
        <strain evidence="7 9">FDAARGOS_991</strain>
    </source>
</reference>
<dbReference type="EC" id="2.-.-.-" evidence="5"/>
<dbReference type="EMBL" id="JASOOY020000009">
    <property type="protein sequence ID" value="MEO3716467.1"/>
    <property type="molecule type" value="Genomic_DNA"/>
</dbReference>
<dbReference type="PROSITE" id="PS51186">
    <property type="entry name" value="GNAT"/>
    <property type="match status" value="1"/>
</dbReference>
<dbReference type="PANTHER" id="PTHR43792">
    <property type="entry name" value="GNAT FAMILY, PUTATIVE (AFU_ORTHOLOGUE AFUA_3G00765)-RELATED-RELATED"/>
    <property type="match status" value="1"/>
</dbReference>
<accession>A0AAW9SIU6</accession>
<sequence>MRTSRLVTSGGRVRLRVPERSDAPAWRALRLRDEPILRPVEPTLADDWDNAHRASVFRRNLRSWRRSEAAGDMIVSTIEVDGQFAGMLTLGGITPFPVAHAWIGYWVGSGFTCGGVATAAVALASDYAKRVGVHRIEATVLDSNVPSIRVLENCGFEYEGVAREAFHMDGAWRDHLTYARVGEDSAVDLIVASGRAQYEEAEKYPPQRRA</sequence>
<dbReference type="GO" id="GO:0005737">
    <property type="term" value="C:cytoplasm"/>
    <property type="evidence" value="ECO:0007669"/>
    <property type="project" value="TreeGrafter"/>
</dbReference>
<evidence type="ECO:0000256" key="2">
    <source>
        <dbReference type="ARBA" id="ARBA00023315"/>
    </source>
</evidence>
<organism evidence="5 10">
    <name type="scientific">Corynebacterium amycolatum</name>
    <dbReference type="NCBI Taxonomy" id="43765"/>
    <lineage>
        <taxon>Bacteria</taxon>
        <taxon>Bacillati</taxon>
        <taxon>Actinomycetota</taxon>
        <taxon>Actinomycetes</taxon>
        <taxon>Mycobacteriales</taxon>
        <taxon>Corynebacteriaceae</taxon>
        <taxon>Corynebacterium</taxon>
    </lineage>
</organism>
<dbReference type="InterPro" id="IPR000182">
    <property type="entry name" value="GNAT_dom"/>
</dbReference>
<evidence type="ECO:0000313" key="9">
    <source>
        <dbReference type="Proteomes" id="UP000595198"/>
    </source>
</evidence>
<keyword evidence="9" id="KW-1185">Reference proteome</keyword>
<dbReference type="GO" id="GO:0008999">
    <property type="term" value="F:protein-N-terminal-alanine acetyltransferase activity"/>
    <property type="evidence" value="ECO:0007669"/>
    <property type="project" value="TreeGrafter"/>
</dbReference>
<proteinExistence type="inferred from homology"/>
<protein>
    <submittedName>
        <fullName evidence="6">GNAT family N-acetyltransferase</fullName>
    </submittedName>
    <submittedName>
        <fullName evidence="5">GNAT family protein</fullName>
        <ecNumber evidence="5">2.-.-.-</ecNumber>
    </submittedName>
</protein>
<reference evidence="5" key="2">
    <citation type="submission" date="2023-05" db="EMBL/GenBank/DDBJ databases">
        <authorList>
            <person name="Du J."/>
        </authorList>
    </citation>
    <scope>NUCLEOTIDE SEQUENCE</scope>
    <source>
        <strain evidence="5">UMB1064</strain>
    </source>
</reference>
<name>A0AAW9SIU6_CORAY</name>
<keyword evidence="2" id="KW-0012">Acyltransferase</keyword>